<dbReference type="Proteomes" id="UP000240010">
    <property type="component" value="Unassembled WGS sequence"/>
</dbReference>
<sequence>MIQTDGFWTMIGILVMVIIKLSKKSFSAGLLRLYWAQCLFSALRTSAYRQHSVCKGQFLLTL</sequence>
<dbReference type="EMBL" id="PTIZ01000015">
    <property type="protein sequence ID" value="PPK72957.1"/>
    <property type="molecule type" value="Genomic_DNA"/>
</dbReference>
<accession>A0A2S6H660</accession>
<name>A0A2S6H660_9GAMM</name>
<gene>
    <name evidence="1" type="ORF">B0F87_1153</name>
</gene>
<evidence type="ECO:0000313" key="1">
    <source>
        <dbReference type="EMBL" id="PPK72957.1"/>
    </source>
</evidence>
<organism evidence="1 2">
    <name type="scientific">Methylobacter tundripaludum</name>
    <dbReference type="NCBI Taxonomy" id="173365"/>
    <lineage>
        <taxon>Bacteria</taxon>
        <taxon>Pseudomonadati</taxon>
        <taxon>Pseudomonadota</taxon>
        <taxon>Gammaproteobacteria</taxon>
        <taxon>Methylococcales</taxon>
        <taxon>Methylococcaceae</taxon>
        <taxon>Methylobacter</taxon>
    </lineage>
</organism>
<protein>
    <submittedName>
        <fullName evidence="1">Uncharacterized protein</fullName>
    </submittedName>
</protein>
<comment type="caution">
    <text evidence="1">The sequence shown here is derived from an EMBL/GenBank/DDBJ whole genome shotgun (WGS) entry which is preliminary data.</text>
</comment>
<reference evidence="1 2" key="1">
    <citation type="submission" date="2018-02" db="EMBL/GenBank/DDBJ databases">
        <title>Subsurface microbial communities from deep shales in Ohio and West Virginia, USA.</title>
        <authorList>
            <person name="Wrighton K."/>
        </authorList>
    </citation>
    <scope>NUCLEOTIDE SEQUENCE [LARGE SCALE GENOMIC DNA]</scope>
    <source>
        <strain evidence="1 2">OWC-DMM</strain>
    </source>
</reference>
<proteinExistence type="predicted"/>
<evidence type="ECO:0000313" key="2">
    <source>
        <dbReference type="Proteomes" id="UP000240010"/>
    </source>
</evidence>
<dbReference type="AlphaFoldDB" id="A0A2S6H660"/>